<evidence type="ECO:0000256" key="8">
    <source>
        <dbReference type="ARBA" id="ARBA00022989"/>
    </source>
</evidence>
<evidence type="ECO:0000256" key="7">
    <source>
        <dbReference type="ARBA" id="ARBA00022840"/>
    </source>
</evidence>
<dbReference type="STRING" id="3775.A0A1Q3DFY0"/>
<dbReference type="PROSITE" id="PS50893">
    <property type="entry name" value="ABC_TRANSPORTER_2"/>
    <property type="match status" value="1"/>
</dbReference>
<gene>
    <name evidence="11" type="ORF">CFOL_v3_34747</name>
</gene>
<dbReference type="SUPFAM" id="SSF52540">
    <property type="entry name" value="P-loop containing nucleoside triphosphate hydrolases"/>
    <property type="match status" value="1"/>
</dbReference>
<comment type="caution">
    <text evidence="11">The sequence shown here is derived from an EMBL/GenBank/DDBJ whole genome shotgun (WGS) entry which is preliminary data.</text>
</comment>
<evidence type="ECO:0000256" key="5">
    <source>
        <dbReference type="ARBA" id="ARBA00022737"/>
    </source>
</evidence>
<keyword evidence="3" id="KW-0813">Transport</keyword>
<dbReference type="FunFam" id="3.40.50.300:FF:000179">
    <property type="entry name" value="ABC transporter G family member 34"/>
    <property type="match status" value="1"/>
</dbReference>
<evidence type="ECO:0000256" key="9">
    <source>
        <dbReference type="ARBA" id="ARBA00023136"/>
    </source>
</evidence>
<evidence type="ECO:0000256" key="1">
    <source>
        <dbReference type="ARBA" id="ARBA00004141"/>
    </source>
</evidence>
<keyword evidence="12" id="KW-1185">Reference proteome</keyword>
<dbReference type="EMBL" id="BDDD01007319">
    <property type="protein sequence ID" value="GAV91351.1"/>
    <property type="molecule type" value="Genomic_DNA"/>
</dbReference>
<dbReference type="Gene3D" id="3.40.50.300">
    <property type="entry name" value="P-loop containing nucleotide triphosphate hydrolases"/>
    <property type="match status" value="1"/>
</dbReference>
<evidence type="ECO:0000259" key="10">
    <source>
        <dbReference type="PROSITE" id="PS50893"/>
    </source>
</evidence>
<keyword evidence="6" id="KW-0547">Nucleotide-binding</keyword>
<dbReference type="InterPro" id="IPR043926">
    <property type="entry name" value="ABCG_dom"/>
</dbReference>
<dbReference type="PANTHER" id="PTHR19241">
    <property type="entry name" value="ATP-BINDING CASSETTE TRANSPORTER"/>
    <property type="match status" value="1"/>
</dbReference>
<accession>A0A1Q3DFY0</accession>
<comment type="subcellular location">
    <subcellularLocation>
        <location evidence="1">Membrane</location>
        <topology evidence="1">Multi-pass membrane protein</topology>
    </subcellularLocation>
</comment>
<comment type="similarity">
    <text evidence="2">Belongs to the ABC transporter superfamily. ABCG family. PDR (TC 3.A.1.205) subfamily.</text>
</comment>
<organism evidence="11 12">
    <name type="scientific">Cephalotus follicularis</name>
    <name type="common">Albany pitcher plant</name>
    <dbReference type="NCBI Taxonomy" id="3775"/>
    <lineage>
        <taxon>Eukaryota</taxon>
        <taxon>Viridiplantae</taxon>
        <taxon>Streptophyta</taxon>
        <taxon>Embryophyta</taxon>
        <taxon>Tracheophyta</taxon>
        <taxon>Spermatophyta</taxon>
        <taxon>Magnoliopsida</taxon>
        <taxon>eudicotyledons</taxon>
        <taxon>Gunneridae</taxon>
        <taxon>Pentapetalae</taxon>
        <taxon>rosids</taxon>
        <taxon>fabids</taxon>
        <taxon>Oxalidales</taxon>
        <taxon>Cephalotaceae</taxon>
        <taxon>Cephalotus</taxon>
    </lineage>
</organism>
<evidence type="ECO:0000313" key="12">
    <source>
        <dbReference type="Proteomes" id="UP000187406"/>
    </source>
</evidence>
<keyword evidence="8" id="KW-1133">Transmembrane helix</keyword>
<dbReference type="GO" id="GO:0140359">
    <property type="term" value="F:ABC-type transporter activity"/>
    <property type="evidence" value="ECO:0007669"/>
    <property type="project" value="InterPro"/>
</dbReference>
<evidence type="ECO:0000256" key="6">
    <source>
        <dbReference type="ARBA" id="ARBA00022741"/>
    </source>
</evidence>
<dbReference type="Proteomes" id="UP000187406">
    <property type="component" value="Unassembled WGS sequence"/>
</dbReference>
<evidence type="ECO:0000313" key="11">
    <source>
        <dbReference type="EMBL" id="GAV91351.1"/>
    </source>
</evidence>
<dbReference type="GO" id="GO:0005524">
    <property type="term" value="F:ATP binding"/>
    <property type="evidence" value="ECO:0007669"/>
    <property type="project" value="UniProtKB-KW"/>
</dbReference>
<dbReference type="Pfam" id="PF19055">
    <property type="entry name" value="ABC2_membrane_7"/>
    <property type="match status" value="1"/>
</dbReference>
<sequence>MLGVGIKLPAIEVQFEHLNVEAKAYAGSRALPTLINSSVNIVESFLGYLHILPSRKRRLTILEDVSGIIRLSSLSSFKGFKFLVTKFVTDLVSSLIQVKIALQFSGTVTYNGHGMQESVPQRTAAYISQHDLHIGETTIRETLAFVARCQGVGSRYDMLAELSRRERAANIKLDPDLDVFMKAAATEGQKASVVTDYILKVLDLEVCADMVGDAMIRGVSGGQRKRVTTGEMLVGPAKALFMDEISTGLDSSKTYHIVKSLKQYVHNLNGTALISLLQPVPETYELFDDIILVSEGQIVYQGPHEHVLDFFESMGFKCPERKCVPDFLQEVTSKKDQMQYWTHRNERHKFITVKEFTKAFQSFHAGQRLRNELGTPFPKIESHLAALTTKKYGVSQYELLKASFARQYLLMKRNSFVYIFKLTQVCIVIL</sequence>
<keyword evidence="9" id="KW-0472">Membrane</keyword>
<evidence type="ECO:0000256" key="3">
    <source>
        <dbReference type="ARBA" id="ARBA00022448"/>
    </source>
</evidence>
<dbReference type="GO" id="GO:0016020">
    <property type="term" value="C:membrane"/>
    <property type="evidence" value="ECO:0007669"/>
    <property type="project" value="UniProtKB-SubCell"/>
</dbReference>
<dbReference type="GO" id="GO:0016887">
    <property type="term" value="F:ATP hydrolysis activity"/>
    <property type="evidence" value="ECO:0007669"/>
    <property type="project" value="InterPro"/>
</dbReference>
<dbReference type="InterPro" id="IPR027417">
    <property type="entry name" value="P-loop_NTPase"/>
</dbReference>
<keyword evidence="5" id="KW-0677">Repeat</keyword>
<dbReference type="InParanoid" id="A0A1Q3DFY0"/>
<keyword evidence="7" id="KW-0067">ATP-binding</keyword>
<proteinExistence type="inferred from homology"/>
<protein>
    <submittedName>
        <fullName evidence="11">ABC_tran domain-containing protein</fullName>
    </submittedName>
</protein>
<feature type="domain" description="ABC transporter" evidence="10">
    <location>
        <begin position="46"/>
        <end position="320"/>
    </location>
</feature>
<evidence type="ECO:0000256" key="2">
    <source>
        <dbReference type="ARBA" id="ARBA00006012"/>
    </source>
</evidence>
<evidence type="ECO:0000256" key="4">
    <source>
        <dbReference type="ARBA" id="ARBA00022692"/>
    </source>
</evidence>
<dbReference type="OrthoDB" id="66620at2759"/>
<reference evidence="12" key="1">
    <citation type="submission" date="2016-04" db="EMBL/GenBank/DDBJ databases">
        <title>Cephalotus genome sequencing.</title>
        <authorList>
            <person name="Fukushima K."/>
            <person name="Hasebe M."/>
            <person name="Fang X."/>
        </authorList>
    </citation>
    <scope>NUCLEOTIDE SEQUENCE [LARGE SCALE GENOMIC DNA]</scope>
    <source>
        <strain evidence="12">cv. St1</strain>
    </source>
</reference>
<dbReference type="AlphaFoldDB" id="A0A1Q3DFY0"/>
<dbReference type="InterPro" id="IPR003439">
    <property type="entry name" value="ABC_transporter-like_ATP-bd"/>
</dbReference>
<name>A0A1Q3DFY0_CEPFO</name>
<dbReference type="Pfam" id="PF00005">
    <property type="entry name" value="ABC_tran"/>
    <property type="match status" value="1"/>
</dbReference>
<keyword evidence="4" id="KW-0812">Transmembrane</keyword>